<feature type="region of interest" description="Disordered" evidence="6">
    <location>
        <begin position="165"/>
        <end position="202"/>
    </location>
</feature>
<dbReference type="GO" id="GO:0051726">
    <property type="term" value="P:regulation of cell cycle"/>
    <property type="evidence" value="ECO:0007669"/>
    <property type="project" value="TreeGrafter"/>
</dbReference>
<dbReference type="InterPro" id="IPR046347">
    <property type="entry name" value="bZIP_sf"/>
</dbReference>
<dbReference type="SUPFAM" id="SSF57959">
    <property type="entry name" value="Leucine zipper domain"/>
    <property type="match status" value="1"/>
</dbReference>
<evidence type="ECO:0000313" key="9">
    <source>
        <dbReference type="Proteomes" id="UP000499080"/>
    </source>
</evidence>
<dbReference type="PANTHER" id="PTHR11462">
    <property type="entry name" value="JUN TRANSCRIPTION FACTOR-RELATED"/>
    <property type="match status" value="1"/>
</dbReference>
<dbReference type="InterPro" id="IPR050946">
    <property type="entry name" value="AP-1_TF_bZIP"/>
</dbReference>
<keyword evidence="9" id="KW-1185">Reference proteome</keyword>
<comment type="caution">
    <text evidence="8">The sequence shown here is derived from an EMBL/GenBank/DDBJ whole genome shotgun (WGS) entry which is preliminary data.</text>
</comment>
<protein>
    <submittedName>
        <fullName evidence="8">Transcription factor AP-1</fullName>
    </submittedName>
</protein>
<dbReference type="OrthoDB" id="2187714at2759"/>
<dbReference type="Pfam" id="PF03957">
    <property type="entry name" value="Jun"/>
    <property type="match status" value="1"/>
</dbReference>
<dbReference type="EMBL" id="BGPR01005395">
    <property type="protein sequence ID" value="GBN09793.1"/>
    <property type="molecule type" value="Genomic_DNA"/>
</dbReference>
<evidence type="ECO:0000256" key="5">
    <source>
        <dbReference type="SAM" id="Coils"/>
    </source>
</evidence>
<dbReference type="Gene3D" id="1.20.5.170">
    <property type="match status" value="1"/>
</dbReference>
<dbReference type="GO" id="GO:0005667">
    <property type="term" value="C:transcription regulator complex"/>
    <property type="evidence" value="ECO:0007669"/>
    <property type="project" value="TreeGrafter"/>
</dbReference>
<dbReference type="GO" id="GO:0042127">
    <property type="term" value="P:regulation of cell population proliferation"/>
    <property type="evidence" value="ECO:0007669"/>
    <property type="project" value="TreeGrafter"/>
</dbReference>
<evidence type="ECO:0000256" key="3">
    <source>
        <dbReference type="ARBA" id="ARBA00023125"/>
    </source>
</evidence>
<dbReference type="GO" id="GO:0000978">
    <property type="term" value="F:RNA polymerase II cis-regulatory region sequence-specific DNA binding"/>
    <property type="evidence" value="ECO:0007669"/>
    <property type="project" value="TreeGrafter"/>
</dbReference>
<dbReference type="Pfam" id="PF00170">
    <property type="entry name" value="bZIP_1"/>
    <property type="match status" value="1"/>
</dbReference>
<proteinExistence type="inferred from homology"/>
<keyword evidence="5" id="KW-0175">Coiled coil</keyword>
<dbReference type="InterPro" id="IPR005643">
    <property type="entry name" value="JNK"/>
</dbReference>
<dbReference type="CDD" id="cd14696">
    <property type="entry name" value="bZIP_Jun"/>
    <property type="match status" value="1"/>
</dbReference>
<dbReference type="InterPro" id="IPR002112">
    <property type="entry name" value="Leuzip_Jun"/>
</dbReference>
<feature type="coiled-coil region" evidence="5">
    <location>
        <begin position="261"/>
        <end position="295"/>
    </location>
</feature>
<accession>A0A4Y2L7I3</accession>
<evidence type="ECO:0000256" key="4">
    <source>
        <dbReference type="ARBA" id="ARBA00023163"/>
    </source>
</evidence>
<evidence type="ECO:0000256" key="2">
    <source>
        <dbReference type="ARBA" id="ARBA00023015"/>
    </source>
</evidence>
<evidence type="ECO:0000256" key="6">
    <source>
        <dbReference type="SAM" id="MobiDB-lite"/>
    </source>
</evidence>
<keyword evidence="3" id="KW-0238">DNA-binding</keyword>
<evidence type="ECO:0000313" key="8">
    <source>
        <dbReference type="EMBL" id="GBN09793.1"/>
    </source>
</evidence>
<reference evidence="8 9" key="1">
    <citation type="journal article" date="2019" name="Sci. Rep.">
        <title>Orb-weaving spider Araneus ventricosus genome elucidates the spidroin gene catalogue.</title>
        <authorList>
            <person name="Kono N."/>
            <person name="Nakamura H."/>
            <person name="Ohtoshi R."/>
            <person name="Moran D.A.P."/>
            <person name="Shinohara A."/>
            <person name="Yoshida Y."/>
            <person name="Fujiwara M."/>
            <person name="Mori M."/>
            <person name="Tomita M."/>
            <person name="Arakawa K."/>
        </authorList>
    </citation>
    <scope>NUCLEOTIDE SEQUENCE [LARGE SCALE GENOMIC DNA]</scope>
</reference>
<keyword evidence="4" id="KW-0804">Transcription</keyword>
<dbReference type="PANTHER" id="PTHR11462:SF35">
    <property type="entry name" value="TRANSCRIPTION FACTOR JRA"/>
    <property type="match status" value="1"/>
</dbReference>
<dbReference type="Proteomes" id="UP000499080">
    <property type="component" value="Unassembled WGS sequence"/>
</dbReference>
<name>A0A4Y2L7I3_ARAVE</name>
<organism evidence="8 9">
    <name type="scientific">Araneus ventricosus</name>
    <name type="common">Orbweaver spider</name>
    <name type="synonym">Epeira ventricosa</name>
    <dbReference type="NCBI Taxonomy" id="182803"/>
    <lineage>
        <taxon>Eukaryota</taxon>
        <taxon>Metazoa</taxon>
        <taxon>Ecdysozoa</taxon>
        <taxon>Arthropoda</taxon>
        <taxon>Chelicerata</taxon>
        <taxon>Arachnida</taxon>
        <taxon>Araneae</taxon>
        <taxon>Araneomorphae</taxon>
        <taxon>Entelegynae</taxon>
        <taxon>Araneoidea</taxon>
        <taxon>Araneidae</taxon>
        <taxon>Araneus</taxon>
    </lineage>
</organism>
<keyword evidence="2" id="KW-0805">Transcription regulation</keyword>
<dbReference type="SMART" id="SM00338">
    <property type="entry name" value="BRLZ"/>
    <property type="match status" value="1"/>
</dbReference>
<dbReference type="PROSITE" id="PS00036">
    <property type="entry name" value="BZIP_BASIC"/>
    <property type="match status" value="1"/>
</dbReference>
<evidence type="ECO:0000259" key="7">
    <source>
        <dbReference type="PROSITE" id="PS50217"/>
    </source>
</evidence>
<dbReference type="AlphaFoldDB" id="A0A4Y2L7I3"/>
<comment type="similarity">
    <text evidence="1">Belongs to the bZIP family. Jun subfamily.</text>
</comment>
<sequence length="318" mass="35603">MEMTFYDDNMFRPNKNEGKSLKRPVTLNLESPDSAAKRQRFASILTSPDLQMLKLESPELERLILSNGNITTTPTPTQFLFSKNATEEQEQYARGFLDALNQLHHQTQFEMSTGGLITRISTGTTPTSSNPPGTTIDKTTNANSFRLYPGLTPLYFQPSPTASVIKSSGNARNPSPVKPTLVVRPPSVDNNSSNSCNSMSSNSTTLPLEIAIKEELQTVPNEMSSPPLSPLSKGPIDLVEQERIKLERKRYRNRVAASKCRKRKLEKISQLEDKVKELKGENSKLEVTCEKLRQQVCFLKEEVLEHAKKGCQIMLSKM</sequence>
<feature type="compositionally biased region" description="Low complexity" evidence="6">
    <location>
        <begin position="190"/>
        <end position="202"/>
    </location>
</feature>
<dbReference type="InterPro" id="IPR004827">
    <property type="entry name" value="bZIP"/>
</dbReference>
<dbReference type="GO" id="GO:0000981">
    <property type="term" value="F:DNA-binding transcription factor activity, RNA polymerase II-specific"/>
    <property type="evidence" value="ECO:0007669"/>
    <property type="project" value="TreeGrafter"/>
</dbReference>
<gene>
    <name evidence="8" type="primary">JUN_0</name>
    <name evidence="8" type="ORF">AVEN_273224_1</name>
</gene>
<feature type="domain" description="BZIP" evidence="7">
    <location>
        <begin position="243"/>
        <end position="306"/>
    </location>
</feature>
<dbReference type="PROSITE" id="PS50217">
    <property type="entry name" value="BZIP"/>
    <property type="match status" value="1"/>
</dbReference>
<evidence type="ECO:0000256" key="1">
    <source>
        <dbReference type="ARBA" id="ARBA00006882"/>
    </source>
</evidence>
<dbReference type="PRINTS" id="PR00043">
    <property type="entry name" value="LEUZIPPRJUN"/>
</dbReference>